<comment type="caution">
    <text evidence="5">The sequence shown here is derived from an EMBL/GenBank/DDBJ whole genome shotgun (WGS) entry which is preliminary data.</text>
</comment>
<accession>A0ABD1AVA4</accession>
<evidence type="ECO:0000256" key="1">
    <source>
        <dbReference type="ARBA" id="ARBA00022741"/>
    </source>
</evidence>
<feature type="region of interest" description="Disordered" evidence="3">
    <location>
        <begin position="366"/>
        <end position="397"/>
    </location>
</feature>
<keyword evidence="2" id="KW-0067">ATP-binding</keyword>
<dbReference type="GO" id="GO:0005524">
    <property type="term" value="F:ATP binding"/>
    <property type="evidence" value="ECO:0007669"/>
    <property type="project" value="UniProtKB-KW"/>
</dbReference>
<dbReference type="PROSITE" id="PS50011">
    <property type="entry name" value="PROTEIN_KINASE_DOM"/>
    <property type="match status" value="1"/>
</dbReference>
<dbReference type="PANTHER" id="PTHR27005">
    <property type="entry name" value="WALL-ASSOCIATED RECEPTOR KINASE-LIKE 21"/>
    <property type="match status" value="1"/>
</dbReference>
<evidence type="ECO:0000313" key="5">
    <source>
        <dbReference type="EMBL" id="KAL1207294.1"/>
    </source>
</evidence>
<feature type="domain" description="Protein kinase" evidence="4">
    <location>
        <begin position="52"/>
        <end position="341"/>
    </location>
</feature>
<name>A0ABD1AVA4_CARAN</name>
<evidence type="ECO:0000256" key="3">
    <source>
        <dbReference type="SAM" id="MobiDB-lite"/>
    </source>
</evidence>
<protein>
    <submittedName>
        <fullName evidence="5">Inactive receptor-like protein kinase</fullName>
    </submittedName>
</protein>
<evidence type="ECO:0000313" key="6">
    <source>
        <dbReference type="Proteomes" id="UP001558713"/>
    </source>
</evidence>
<dbReference type="Gene3D" id="1.10.510.10">
    <property type="entry name" value="Transferase(Phosphotransferase) domain 1"/>
    <property type="match status" value="1"/>
</dbReference>
<dbReference type="InterPro" id="IPR000719">
    <property type="entry name" value="Prot_kinase_dom"/>
</dbReference>
<gene>
    <name evidence="5" type="ORF">V5N11_028038</name>
</gene>
<evidence type="ECO:0000256" key="2">
    <source>
        <dbReference type="ARBA" id="ARBA00022840"/>
    </source>
</evidence>
<keyword evidence="6" id="KW-1185">Reference proteome</keyword>
<organism evidence="5 6">
    <name type="scientific">Cardamine amara subsp. amara</name>
    <dbReference type="NCBI Taxonomy" id="228776"/>
    <lineage>
        <taxon>Eukaryota</taxon>
        <taxon>Viridiplantae</taxon>
        <taxon>Streptophyta</taxon>
        <taxon>Embryophyta</taxon>
        <taxon>Tracheophyta</taxon>
        <taxon>Spermatophyta</taxon>
        <taxon>Magnoliopsida</taxon>
        <taxon>eudicotyledons</taxon>
        <taxon>Gunneridae</taxon>
        <taxon>Pentapetalae</taxon>
        <taxon>rosids</taxon>
        <taxon>malvids</taxon>
        <taxon>Brassicales</taxon>
        <taxon>Brassicaceae</taxon>
        <taxon>Cardamineae</taxon>
        <taxon>Cardamine</taxon>
    </lineage>
</organism>
<evidence type="ECO:0000259" key="4">
    <source>
        <dbReference type="PROSITE" id="PS50011"/>
    </source>
</evidence>
<proteinExistence type="predicted"/>
<dbReference type="SUPFAM" id="SSF56112">
    <property type="entry name" value="Protein kinase-like (PK-like)"/>
    <property type="match status" value="1"/>
</dbReference>
<dbReference type="Pfam" id="PF00069">
    <property type="entry name" value="Pkinase"/>
    <property type="match status" value="1"/>
</dbReference>
<dbReference type="Gene3D" id="3.30.200.20">
    <property type="entry name" value="Phosphorylase Kinase, domain 1"/>
    <property type="match status" value="1"/>
</dbReference>
<sequence>MDWWREKKKKKKRKLERGAKLLEELIECCDGKSNPIKFFSLHQIRKATNNLNDSNYVFGLSHFYCAWYTGKTESHPMILIKRHNGLFLSLLGLEQGSFCRDVAISSMVSGHKNFLKLVGCCLEPEDPLMVYHGVKKHDSLDSIISEQPWRNRMKIAEDIATALAYLHTAFPRPFVYRTLFPGHILLDADGVAKLSGFSYCVSIPKGETFVKVYSSYYGDIYKDGKYMRDGIVSVETDVYAIGMLMQKLLNGFSEVWLDQLFHRITGKKISDDSIIERFHRITGKKISDDSIIENEDQRRHIQNWLFELMEEGRMDDIADPKMLEKMGEISEEELSQMKAFLMLSQRCISEVEVPTMVEVVKELKKIQRSTKNNSSSPSGETQFESPQDIASSSQTRL</sequence>
<feature type="compositionally biased region" description="Polar residues" evidence="3">
    <location>
        <begin position="369"/>
        <end position="397"/>
    </location>
</feature>
<dbReference type="Proteomes" id="UP001558713">
    <property type="component" value="Unassembled WGS sequence"/>
</dbReference>
<keyword evidence="1" id="KW-0547">Nucleotide-binding</keyword>
<reference evidence="5 6" key="1">
    <citation type="submission" date="2024-04" db="EMBL/GenBank/DDBJ databases">
        <title>Genome assembly C_amara_ONT_v2.</title>
        <authorList>
            <person name="Yant L."/>
            <person name="Moore C."/>
            <person name="Slenker M."/>
        </authorList>
    </citation>
    <scope>NUCLEOTIDE SEQUENCE [LARGE SCALE GENOMIC DNA]</scope>
    <source>
        <tissue evidence="5">Leaf</tissue>
    </source>
</reference>
<dbReference type="PANTHER" id="PTHR27005:SF188">
    <property type="entry name" value="INACTIVE SERINE_THREONINE-PROTEIN KINASE ZRK12-RELATED"/>
    <property type="match status" value="1"/>
</dbReference>
<dbReference type="InterPro" id="IPR011009">
    <property type="entry name" value="Kinase-like_dom_sf"/>
</dbReference>
<dbReference type="AlphaFoldDB" id="A0ABD1AVA4"/>
<dbReference type="EMBL" id="JBANAX010000482">
    <property type="protein sequence ID" value="KAL1207294.1"/>
    <property type="molecule type" value="Genomic_DNA"/>
</dbReference>
<dbReference type="InterPro" id="IPR045274">
    <property type="entry name" value="WAK-like"/>
</dbReference>